<dbReference type="CDD" id="cd21085">
    <property type="entry name" value="WH_NTD_PHF10"/>
    <property type="match status" value="1"/>
</dbReference>
<keyword evidence="3" id="KW-1185">Reference proteome</keyword>
<gene>
    <name evidence="2" type="ORF">HHI36_009820</name>
</gene>
<evidence type="ECO:0000313" key="3">
    <source>
        <dbReference type="Proteomes" id="UP001516400"/>
    </source>
</evidence>
<organism evidence="2 3">
    <name type="scientific">Cryptolaemus montrouzieri</name>
    <dbReference type="NCBI Taxonomy" id="559131"/>
    <lineage>
        <taxon>Eukaryota</taxon>
        <taxon>Metazoa</taxon>
        <taxon>Ecdysozoa</taxon>
        <taxon>Arthropoda</taxon>
        <taxon>Hexapoda</taxon>
        <taxon>Insecta</taxon>
        <taxon>Pterygota</taxon>
        <taxon>Neoptera</taxon>
        <taxon>Endopterygota</taxon>
        <taxon>Coleoptera</taxon>
        <taxon>Polyphaga</taxon>
        <taxon>Cucujiformia</taxon>
        <taxon>Coccinelloidea</taxon>
        <taxon>Coccinellidae</taxon>
        <taxon>Scymninae</taxon>
        <taxon>Scymnini</taxon>
        <taxon>Cryptolaemus</taxon>
    </lineage>
</organism>
<feature type="compositionally biased region" description="Low complexity" evidence="1">
    <location>
        <begin position="312"/>
        <end position="335"/>
    </location>
</feature>
<feature type="region of interest" description="Disordered" evidence="1">
    <location>
        <begin position="57"/>
        <end position="78"/>
    </location>
</feature>
<feature type="compositionally biased region" description="Polar residues" evidence="1">
    <location>
        <begin position="338"/>
        <end position="349"/>
    </location>
</feature>
<accession>A0ABD2MHK4</accession>
<evidence type="ECO:0000313" key="2">
    <source>
        <dbReference type="EMBL" id="KAL3265616.1"/>
    </source>
</evidence>
<dbReference type="Proteomes" id="UP001516400">
    <property type="component" value="Unassembled WGS sequence"/>
</dbReference>
<evidence type="ECO:0008006" key="4">
    <source>
        <dbReference type="Google" id="ProtNLM"/>
    </source>
</evidence>
<feature type="region of interest" description="Disordered" evidence="1">
    <location>
        <begin position="306"/>
        <end position="358"/>
    </location>
</feature>
<evidence type="ECO:0000256" key="1">
    <source>
        <dbReference type="SAM" id="MobiDB-lite"/>
    </source>
</evidence>
<proteinExistence type="predicted"/>
<name>A0ABD2MHK4_9CUCU</name>
<comment type="caution">
    <text evidence="2">The sequence shown here is derived from an EMBL/GenBank/DDBJ whole genome shotgun (WGS) entry which is preliminary data.</text>
</comment>
<reference evidence="2 3" key="1">
    <citation type="journal article" date="2021" name="BMC Biol.">
        <title>Horizontally acquired antibacterial genes associated with adaptive radiation of ladybird beetles.</title>
        <authorList>
            <person name="Li H.S."/>
            <person name="Tang X.F."/>
            <person name="Huang Y.H."/>
            <person name="Xu Z.Y."/>
            <person name="Chen M.L."/>
            <person name="Du X.Y."/>
            <person name="Qiu B.Y."/>
            <person name="Chen P.T."/>
            <person name="Zhang W."/>
            <person name="Slipinski A."/>
            <person name="Escalona H.E."/>
            <person name="Waterhouse R.M."/>
            <person name="Zwick A."/>
            <person name="Pang H."/>
        </authorList>
    </citation>
    <scope>NUCLEOTIDE SEQUENCE [LARGE SCALE GENOMIC DNA]</scope>
    <source>
        <strain evidence="2">SYSU2018</strain>
    </source>
</reference>
<dbReference type="EMBL" id="JABFTP020000001">
    <property type="protein sequence ID" value="KAL3265616.1"/>
    <property type="molecule type" value="Genomic_DNA"/>
</dbReference>
<feature type="compositionally biased region" description="Polar residues" evidence="1">
    <location>
        <begin position="64"/>
        <end position="73"/>
    </location>
</feature>
<dbReference type="AlphaFoldDB" id="A0ABD2MHK4"/>
<sequence length="358" mass="40128">MQPPTPIFAPPLSEASAMDISHSTDIAMFEEETRMSAEANSRAQTPAKQVVSSDVVVEESQSSMQSTATTESGKISRRSRMEVHQELDAPICSADQLNEYYWSGNGPFMIQEQVAQFLGIKSFKRKYPNIPRRMVDMQERDYIRENGLASESMCDLGLTVVNSADILDIMYADFQEKYEEYCKYQREKQAKDLLNKQKALSLAAGLEKSKLDIVDQAVHSAAAYNSNFNKVRREQRRACMDLQTMNVHYPKGRMKQMSMQRVGHYPVALVPGQFTDYYREFTPTELNNLPLNTMLYTELHKILPEVSDSDSDSSGSDSDDSTSSGSDSDSSCGDSCKMCNTNEKSSATPRKSPVHASV</sequence>
<protein>
    <recommendedName>
        <fullName evidence="4">PHD finger protein 10</fullName>
    </recommendedName>
</protein>